<reference evidence="9" key="1">
    <citation type="journal article" date="2014" name="Int. J. Syst. Evol. Microbiol.">
        <title>Complete genome sequence of Corynebacterium casei LMG S-19264T (=DSM 44701T), isolated from a smear-ripened cheese.</title>
        <authorList>
            <consortium name="US DOE Joint Genome Institute (JGI-PGF)"/>
            <person name="Walter F."/>
            <person name="Albersmeier A."/>
            <person name="Kalinowski J."/>
            <person name="Ruckert C."/>
        </authorList>
    </citation>
    <scope>NUCLEOTIDE SEQUENCE</scope>
    <source>
        <strain evidence="9">KCTC 12988</strain>
    </source>
</reference>
<keyword evidence="4" id="KW-0808">Transferase</keyword>
<keyword evidence="3" id="KW-0597">Phosphoprotein</keyword>
<dbReference type="SMART" id="SM00387">
    <property type="entry name" value="HATPase_c"/>
    <property type="match status" value="1"/>
</dbReference>
<reference evidence="9" key="2">
    <citation type="submission" date="2020-09" db="EMBL/GenBank/DDBJ databases">
        <authorList>
            <person name="Sun Q."/>
            <person name="Kim S."/>
        </authorList>
    </citation>
    <scope>NUCLEOTIDE SEQUENCE</scope>
    <source>
        <strain evidence="9">KCTC 12988</strain>
    </source>
</reference>
<evidence type="ECO:0000313" key="9">
    <source>
        <dbReference type="EMBL" id="GHC47747.1"/>
    </source>
</evidence>
<gene>
    <name evidence="9" type="ORF">GCM10007100_11910</name>
</gene>
<dbReference type="InterPro" id="IPR004358">
    <property type="entry name" value="Sig_transdc_His_kin-like_C"/>
</dbReference>
<keyword evidence="7" id="KW-0472">Membrane</keyword>
<dbReference type="CDD" id="cd00082">
    <property type="entry name" value="HisKA"/>
    <property type="match status" value="1"/>
</dbReference>
<dbReference type="EMBL" id="BMXI01000004">
    <property type="protein sequence ID" value="GHC47747.1"/>
    <property type="molecule type" value="Genomic_DNA"/>
</dbReference>
<evidence type="ECO:0000256" key="6">
    <source>
        <dbReference type="ARBA" id="ARBA00023012"/>
    </source>
</evidence>
<dbReference type="Pfam" id="PF00512">
    <property type="entry name" value="HisKA"/>
    <property type="match status" value="1"/>
</dbReference>
<dbReference type="InterPro" id="IPR003594">
    <property type="entry name" value="HATPase_dom"/>
</dbReference>
<dbReference type="SUPFAM" id="SSF55785">
    <property type="entry name" value="PYP-like sensor domain (PAS domain)"/>
    <property type="match status" value="1"/>
</dbReference>
<dbReference type="InterPro" id="IPR003661">
    <property type="entry name" value="HisK_dim/P_dom"/>
</dbReference>
<evidence type="ECO:0000256" key="4">
    <source>
        <dbReference type="ARBA" id="ARBA00022679"/>
    </source>
</evidence>
<keyword evidence="5 9" id="KW-0418">Kinase</keyword>
<dbReference type="EC" id="2.7.13.3" evidence="2"/>
<dbReference type="InterPro" id="IPR005467">
    <property type="entry name" value="His_kinase_dom"/>
</dbReference>
<dbReference type="FunFam" id="1.10.287.130:FF:000001">
    <property type="entry name" value="Two-component sensor histidine kinase"/>
    <property type="match status" value="1"/>
</dbReference>
<accession>A0A918THX7</accession>
<evidence type="ECO:0000256" key="2">
    <source>
        <dbReference type="ARBA" id="ARBA00012438"/>
    </source>
</evidence>
<dbReference type="GO" id="GO:0000155">
    <property type="term" value="F:phosphorelay sensor kinase activity"/>
    <property type="evidence" value="ECO:0007669"/>
    <property type="project" value="InterPro"/>
</dbReference>
<dbReference type="PANTHER" id="PTHR45453">
    <property type="entry name" value="PHOSPHATE REGULON SENSOR PROTEIN PHOR"/>
    <property type="match status" value="1"/>
</dbReference>
<evidence type="ECO:0000259" key="8">
    <source>
        <dbReference type="PROSITE" id="PS50109"/>
    </source>
</evidence>
<evidence type="ECO:0000256" key="3">
    <source>
        <dbReference type="ARBA" id="ARBA00022553"/>
    </source>
</evidence>
<evidence type="ECO:0000256" key="5">
    <source>
        <dbReference type="ARBA" id="ARBA00022777"/>
    </source>
</evidence>
<evidence type="ECO:0000256" key="1">
    <source>
        <dbReference type="ARBA" id="ARBA00000085"/>
    </source>
</evidence>
<dbReference type="Pfam" id="PF02518">
    <property type="entry name" value="HATPase_c"/>
    <property type="match status" value="1"/>
</dbReference>
<dbReference type="PRINTS" id="PR00344">
    <property type="entry name" value="BCTRLSENSOR"/>
</dbReference>
<keyword evidence="6" id="KW-0902">Two-component regulatory system</keyword>
<dbReference type="GO" id="GO:0004721">
    <property type="term" value="F:phosphoprotein phosphatase activity"/>
    <property type="evidence" value="ECO:0007669"/>
    <property type="project" value="TreeGrafter"/>
</dbReference>
<dbReference type="Proteomes" id="UP000644507">
    <property type="component" value="Unassembled WGS sequence"/>
</dbReference>
<evidence type="ECO:0000256" key="7">
    <source>
        <dbReference type="ARBA" id="ARBA00023136"/>
    </source>
</evidence>
<name>A0A918THX7_9BACT</name>
<dbReference type="RefSeq" id="WP_189568280.1">
    <property type="nucleotide sequence ID" value="NZ_BMXI01000004.1"/>
</dbReference>
<dbReference type="CDD" id="cd00075">
    <property type="entry name" value="HATPase"/>
    <property type="match status" value="1"/>
</dbReference>
<keyword evidence="10" id="KW-1185">Reference proteome</keyword>
<dbReference type="PANTHER" id="PTHR45453:SF1">
    <property type="entry name" value="PHOSPHATE REGULON SENSOR PROTEIN PHOR"/>
    <property type="match status" value="1"/>
</dbReference>
<feature type="domain" description="Histidine kinase" evidence="8">
    <location>
        <begin position="176"/>
        <end position="398"/>
    </location>
</feature>
<dbReference type="InterPro" id="IPR036890">
    <property type="entry name" value="HATPase_C_sf"/>
</dbReference>
<comment type="caution">
    <text evidence="9">The sequence shown here is derived from an EMBL/GenBank/DDBJ whole genome shotgun (WGS) entry which is preliminary data.</text>
</comment>
<dbReference type="Gene3D" id="1.10.287.130">
    <property type="match status" value="1"/>
</dbReference>
<dbReference type="GO" id="GO:0005886">
    <property type="term" value="C:plasma membrane"/>
    <property type="evidence" value="ECO:0007669"/>
    <property type="project" value="TreeGrafter"/>
</dbReference>
<dbReference type="PROSITE" id="PS50109">
    <property type="entry name" value="HIS_KIN"/>
    <property type="match status" value="1"/>
</dbReference>
<dbReference type="GO" id="GO:0016036">
    <property type="term" value="P:cellular response to phosphate starvation"/>
    <property type="evidence" value="ECO:0007669"/>
    <property type="project" value="TreeGrafter"/>
</dbReference>
<evidence type="ECO:0000313" key="10">
    <source>
        <dbReference type="Proteomes" id="UP000644507"/>
    </source>
</evidence>
<dbReference type="SMART" id="SM00388">
    <property type="entry name" value="HisKA"/>
    <property type="match status" value="1"/>
</dbReference>
<protein>
    <recommendedName>
        <fullName evidence="2">histidine kinase</fullName>
        <ecNumber evidence="2">2.7.13.3</ecNumber>
    </recommendedName>
</protein>
<dbReference type="SUPFAM" id="SSF55874">
    <property type="entry name" value="ATPase domain of HSP90 chaperone/DNA topoisomerase II/histidine kinase"/>
    <property type="match status" value="1"/>
</dbReference>
<dbReference type="Gene3D" id="3.30.450.20">
    <property type="entry name" value="PAS domain"/>
    <property type="match status" value="1"/>
</dbReference>
<proteinExistence type="predicted"/>
<dbReference type="InterPro" id="IPR050351">
    <property type="entry name" value="BphY/WalK/GraS-like"/>
</dbReference>
<dbReference type="InterPro" id="IPR036097">
    <property type="entry name" value="HisK_dim/P_sf"/>
</dbReference>
<dbReference type="InterPro" id="IPR035965">
    <property type="entry name" value="PAS-like_dom_sf"/>
</dbReference>
<dbReference type="SUPFAM" id="SSF47384">
    <property type="entry name" value="Homodimeric domain of signal transducing histidine kinase"/>
    <property type="match status" value="1"/>
</dbReference>
<organism evidence="9 10">
    <name type="scientific">Roseibacillus persicicus</name>
    <dbReference type="NCBI Taxonomy" id="454148"/>
    <lineage>
        <taxon>Bacteria</taxon>
        <taxon>Pseudomonadati</taxon>
        <taxon>Verrucomicrobiota</taxon>
        <taxon>Verrucomicrobiia</taxon>
        <taxon>Verrucomicrobiales</taxon>
        <taxon>Verrucomicrobiaceae</taxon>
        <taxon>Roseibacillus</taxon>
    </lineage>
</organism>
<dbReference type="FunFam" id="3.30.565.10:FF:000006">
    <property type="entry name" value="Sensor histidine kinase WalK"/>
    <property type="match status" value="1"/>
</dbReference>
<dbReference type="AlphaFoldDB" id="A0A918THX7"/>
<sequence length="430" mass="48195">MSYLPTILAALIAGAFAYLWFQERKKARKAEARIGKSLRQQKKRLRKEQDRLLNALSDAFFLIGPDGVILFANETTTELVAGRRVAGRNYREVFLDERLNRPIEDSLTSGRGVVHQVVLPQQASPRGIVEKRGETAWVVDVAPLNRNAKKTITRVVIRDITTEHLVEQVRKDFVANASHELRTPLSIINGYLENLVEGDIDNQAMLKRALTVMQKHGERIARIVEDMLVISRLESGEAAALNVSPFLFTECVEEVLDRLEPLIQQQKTKIRFKIEDESLALIGDRFYWTQVFFNLVENALKQNPRRPLTLEIGARFNGEDEVTLWVADNGVGIPGVDLPFIFRRFYRVEKHHSQDSIKGTGLGLSIVKRAVEAHGGTIDVTSVPGQRTAFSIHLPKEALATEEQLLLAAAGDGDGQALVADRENEEGEHA</sequence>
<comment type="catalytic activity">
    <reaction evidence="1">
        <text>ATP + protein L-histidine = ADP + protein N-phospho-L-histidine.</text>
        <dbReference type="EC" id="2.7.13.3"/>
    </reaction>
</comment>
<dbReference type="Gene3D" id="3.30.565.10">
    <property type="entry name" value="Histidine kinase-like ATPase, C-terminal domain"/>
    <property type="match status" value="1"/>
</dbReference>